<feature type="signal peptide" evidence="7">
    <location>
        <begin position="1"/>
        <end position="22"/>
    </location>
</feature>
<comment type="subcellular location">
    <subcellularLocation>
        <location evidence="1">Secreted</location>
    </subcellularLocation>
</comment>
<keyword evidence="8" id="KW-1185">Reference proteome</keyword>
<evidence type="ECO:0000256" key="5">
    <source>
        <dbReference type="ARBA" id="ARBA00022815"/>
    </source>
</evidence>
<evidence type="ECO:0000256" key="7">
    <source>
        <dbReference type="SAM" id="SignalP"/>
    </source>
</evidence>
<dbReference type="InterPro" id="IPR002544">
    <property type="entry name" value="FMRFamid-related_peptide-like"/>
</dbReference>
<evidence type="ECO:0000256" key="3">
    <source>
        <dbReference type="ARBA" id="ARBA00022525"/>
    </source>
</evidence>
<evidence type="ECO:0000313" key="9">
    <source>
        <dbReference type="WBParaSite" id="Hba_20824"/>
    </source>
</evidence>
<feature type="chain" id="PRO_5009311382" evidence="7">
    <location>
        <begin position="23"/>
        <end position="105"/>
    </location>
</feature>
<evidence type="ECO:0000313" key="8">
    <source>
        <dbReference type="Proteomes" id="UP000095283"/>
    </source>
</evidence>
<keyword evidence="3" id="KW-0964">Secreted</keyword>
<sequence length="105" mass="12148">MGPLVPIITLGLLCVDYSIVLSSTPTECIYTQSMDTYQPLSAEFPKQKRDYDFVRFGRSGRMKKASYDYIRFGKRSARDYTSEDLLRIRNRQTEEFASVPFKIAT</sequence>
<reference evidence="9" key="1">
    <citation type="submission" date="2016-11" db="UniProtKB">
        <authorList>
            <consortium name="WormBaseParasite"/>
        </authorList>
    </citation>
    <scope>IDENTIFICATION</scope>
</reference>
<accession>A0A1I7XSV5</accession>
<dbReference type="GO" id="GO:0005576">
    <property type="term" value="C:extracellular region"/>
    <property type="evidence" value="ECO:0007669"/>
    <property type="project" value="UniProtKB-SubCell"/>
</dbReference>
<keyword evidence="4" id="KW-0165">Cleavage on pair of basic residues</keyword>
<dbReference type="WBParaSite" id="Hba_20824">
    <property type="protein sequence ID" value="Hba_20824"/>
    <property type="gene ID" value="Hba_20824"/>
</dbReference>
<evidence type="ECO:0000256" key="1">
    <source>
        <dbReference type="ARBA" id="ARBA00004613"/>
    </source>
</evidence>
<proteinExistence type="inferred from homology"/>
<keyword evidence="7" id="KW-0732">Signal</keyword>
<organism evidence="8 9">
    <name type="scientific">Heterorhabditis bacteriophora</name>
    <name type="common">Entomopathogenic nematode worm</name>
    <dbReference type="NCBI Taxonomy" id="37862"/>
    <lineage>
        <taxon>Eukaryota</taxon>
        <taxon>Metazoa</taxon>
        <taxon>Ecdysozoa</taxon>
        <taxon>Nematoda</taxon>
        <taxon>Chromadorea</taxon>
        <taxon>Rhabditida</taxon>
        <taxon>Rhabditina</taxon>
        <taxon>Rhabditomorpha</taxon>
        <taxon>Strongyloidea</taxon>
        <taxon>Heterorhabditidae</taxon>
        <taxon>Heterorhabditis</taxon>
    </lineage>
</organism>
<dbReference type="Proteomes" id="UP000095283">
    <property type="component" value="Unplaced"/>
</dbReference>
<dbReference type="GO" id="GO:0007218">
    <property type="term" value="P:neuropeptide signaling pathway"/>
    <property type="evidence" value="ECO:0007669"/>
    <property type="project" value="UniProtKB-KW"/>
</dbReference>
<dbReference type="Pfam" id="PF01581">
    <property type="entry name" value="FARP"/>
    <property type="match status" value="2"/>
</dbReference>
<protein>
    <submittedName>
        <fullName evidence="9">FMRFamide-related neuropeptides-like</fullName>
    </submittedName>
</protein>
<keyword evidence="6" id="KW-0527">Neuropeptide</keyword>
<keyword evidence="5" id="KW-0027">Amidation</keyword>
<dbReference type="AlphaFoldDB" id="A0A1I7XSV5"/>
<comment type="similarity">
    <text evidence="2">Belongs to the FARP (FMRFamide related peptide) family.</text>
</comment>
<name>A0A1I7XSV5_HETBA</name>
<evidence type="ECO:0000256" key="2">
    <source>
        <dbReference type="ARBA" id="ARBA00006356"/>
    </source>
</evidence>
<evidence type="ECO:0000256" key="4">
    <source>
        <dbReference type="ARBA" id="ARBA00022685"/>
    </source>
</evidence>
<evidence type="ECO:0000256" key="6">
    <source>
        <dbReference type="ARBA" id="ARBA00023320"/>
    </source>
</evidence>